<dbReference type="Pfam" id="PF04825">
    <property type="entry name" value="Rad21_Rec8_N"/>
    <property type="match status" value="1"/>
</dbReference>
<dbReference type="InterPro" id="IPR006909">
    <property type="entry name" value="Rad21/Rec8_C_eu"/>
</dbReference>
<evidence type="ECO:0000256" key="4">
    <source>
        <dbReference type="ARBA" id="ARBA00022454"/>
    </source>
</evidence>
<dbReference type="InterPro" id="IPR023093">
    <property type="entry name" value="ScpA-like_C"/>
</dbReference>
<evidence type="ECO:0000313" key="10">
    <source>
        <dbReference type="RefSeq" id="XP_034085468.1"/>
    </source>
</evidence>
<organism evidence="9 10">
    <name type="scientific">Gymnodraco acuticeps</name>
    <name type="common">Antarctic dragonfish</name>
    <dbReference type="NCBI Taxonomy" id="8218"/>
    <lineage>
        <taxon>Eukaryota</taxon>
        <taxon>Metazoa</taxon>
        <taxon>Chordata</taxon>
        <taxon>Craniata</taxon>
        <taxon>Vertebrata</taxon>
        <taxon>Euteleostomi</taxon>
        <taxon>Actinopterygii</taxon>
        <taxon>Neopterygii</taxon>
        <taxon>Teleostei</taxon>
        <taxon>Neoteleostei</taxon>
        <taxon>Acanthomorphata</taxon>
        <taxon>Eupercaria</taxon>
        <taxon>Perciformes</taxon>
        <taxon>Notothenioidei</taxon>
        <taxon>Bathydraconidae</taxon>
        <taxon>Gymnodraco</taxon>
    </lineage>
</organism>
<evidence type="ECO:0000259" key="7">
    <source>
        <dbReference type="Pfam" id="PF04824"/>
    </source>
</evidence>
<dbReference type="OrthoDB" id="10071381at2759"/>
<dbReference type="CTD" id="642636"/>
<comment type="similarity">
    <text evidence="3">Belongs to the rad21 family.</text>
</comment>
<dbReference type="PANTHER" id="PTHR12585">
    <property type="entry name" value="SCC1 / RAD21 FAMILY MEMBER"/>
    <property type="match status" value="1"/>
</dbReference>
<evidence type="ECO:0000256" key="1">
    <source>
        <dbReference type="ARBA" id="ARBA00004123"/>
    </source>
</evidence>
<evidence type="ECO:0000256" key="2">
    <source>
        <dbReference type="ARBA" id="ARBA00004286"/>
    </source>
</evidence>
<dbReference type="Pfam" id="PF04824">
    <property type="entry name" value="Rad21_Rec8"/>
    <property type="match status" value="1"/>
</dbReference>
<dbReference type="GO" id="GO:0007062">
    <property type="term" value="P:sister chromatid cohesion"/>
    <property type="evidence" value="ECO:0007669"/>
    <property type="project" value="InterPro"/>
</dbReference>
<dbReference type="InterPro" id="IPR039781">
    <property type="entry name" value="Rad21/Rec8-like"/>
</dbReference>
<dbReference type="Proteomes" id="UP000515161">
    <property type="component" value="Unplaced"/>
</dbReference>
<evidence type="ECO:0000256" key="3">
    <source>
        <dbReference type="ARBA" id="ARBA00009870"/>
    </source>
</evidence>
<sequence length="530" mass="59643">MMFYTQLFTSKRGPLAKIWLAAHWERKLTKAQVFECNLETTIKDIISPQMKIGLRTSGHLLLGVVRIYSKKAKYLLADSTDALVKIKFAFRPGQTDLPDEGLEATLKAITLNEDFPDFDTQLPHPSDIDDVNHFSLNQCRSEDITLKEDIGSGFLNLIDFGNESQGISAGLLDFQGFSQQGDAFGDEDRGGDFLDFLTNCENPESPNLIPEDPQNENTHISTLEDQRDADWTEVVTPTQDETKLLANEEEGFALDPVAVTPNSEKRRGKRKRRLVVDQSKELSNETIREQISNCSDLIASLDMAPPTVQLMEWKENGRADKLFAQLCSTVAAPQIKKFFAKTIFQMKPSGVHQEDEVMREDGGDAQRDINTDVTVVDSSIDQETTHNTDVSDLGHMTDNQGENNFELREDGNMSEFTHCELPSEDSMFVHPSCLQTQSSSLNTQSLLESQDLEERKLTKRTQNLHHALKIQSSTSPLFSLQELCEGRSRFQVATTFFCFLALKKQNSIQLQQSAPYDDIIASPGPTFWEQ</sequence>
<dbReference type="InParanoid" id="A0A6P8VHI6"/>
<dbReference type="RefSeq" id="XP_034085468.1">
    <property type="nucleotide sequence ID" value="XM_034229577.1"/>
</dbReference>
<dbReference type="SUPFAM" id="SSF46785">
    <property type="entry name" value="Winged helix' DNA-binding domain"/>
    <property type="match status" value="1"/>
</dbReference>
<evidence type="ECO:0000256" key="6">
    <source>
        <dbReference type="ARBA" id="ARBA00023242"/>
    </source>
</evidence>
<feature type="domain" description="Rad21/Rec8-like protein C-terminal eukaryotic" evidence="7">
    <location>
        <begin position="478"/>
        <end position="527"/>
    </location>
</feature>
<dbReference type="InterPro" id="IPR049589">
    <property type="entry name" value="NXP1_M-like"/>
</dbReference>
<dbReference type="KEGG" id="gacu:117554948"/>
<dbReference type="FunCoup" id="A0A6P8VHI6">
    <property type="interactions" value="296"/>
</dbReference>
<dbReference type="CDD" id="cd21792">
    <property type="entry name" value="Rad21_Rec8_M_NXP1-like"/>
    <property type="match status" value="1"/>
</dbReference>
<dbReference type="InterPro" id="IPR036390">
    <property type="entry name" value="WH_DNA-bd_sf"/>
</dbReference>
<dbReference type="PANTHER" id="PTHR12585:SF54">
    <property type="entry name" value="RAD21 COHESIN COMPLEX COMPONENT LIKE 1 ISOFORM X1"/>
    <property type="match status" value="1"/>
</dbReference>
<gene>
    <name evidence="10" type="primary">rad21l1</name>
</gene>
<protein>
    <submittedName>
        <fullName evidence="10">Double-strand-break repair protein rad21-like protein 1</fullName>
    </submittedName>
</protein>
<dbReference type="InterPro" id="IPR006910">
    <property type="entry name" value="Rad21_Rec8_N"/>
</dbReference>
<dbReference type="Gene3D" id="1.10.10.580">
    <property type="entry name" value="Structural maintenance of chromosome 1. Chain E"/>
    <property type="match status" value="1"/>
</dbReference>
<dbReference type="GO" id="GO:0008278">
    <property type="term" value="C:cohesin complex"/>
    <property type="evidence" value="ECO:0007669"/>
    <property type="project" value="InterPro"/>
</dbReference>
<dbReference type="GO" id="GO:0005634">
    <property type="term" value="C:nucleus"/>
    <property type="evidence" value="ECO:0007669"/>
    <property type="project" value="UniProtKB-SubCell"/>
</dbReference>
<reference evidence="10" key="1">
    <citation type="submission" date="2025-08" db="UniProtKB">
        <authorList>
            <consortium name="RefSeq"/>
        </authorList>
    </citation>
    <scope>IDENTIFICATION</scope>
</reference>
<comment type="subcellular location">
    <subcellularLocation>
        <location evidence="2">Chromosome</location>
    </subcellularLocation>
    <subcellularLocation>
        <location evidence="1">Nucleus</location>
    </subcellularLocation>
</comment>
<dbReference type="GO" id="GO:0007059">
    <property type="term" value="P:chromosome segregation"/>
    <property type="evidence" value="ECO:0007669"/>
    <property type="project" value="UniProtKB-KW"/>
</dbReference>
<feature type="domain" description="Rad21/Rec8-like protein N-terminal" evidence="8">
    <location>
        <begin position="2"/>
        <end position="101"/>
    </location>
</feature>
<evidence type="ECO:0000313" key="9">
    <source>
        <dbReference type="Proteomes" id="UP000515161"/>
    </source>
</evidence>
<proteinExistence type="inferred from homology"/>
<evidence type="ECO:0000259" key="8">
    <source>
        <dbReference type="Pfam" id="PF04825"/>
    </source>
</evidence>
<dbReference type="GO" id="GO:1990414">
    <property type="term" value="P:replication-born double-strand break repair via sister chromatid exchange"/>
    <property type="evidence" value="ECO:0007669"/>
    <property type="project" value="TreeGrafter"/>
</dbReference>
<accession>A0A6P8VHI6</accession>
<keyword evidence="9" id="KW-1185">Reference proteome</keyword>
<evidence type="ECO:0000256" key="5">
    <source>
        <dbReference type="ARBA" id="ARBA00022829"/>
    </source>
</evidence>
<keyword evidence="5" id="KW-0159">Chromosome partition</keyword>
<dbReference type="GO" id="GO:0003682">
    <property type="term" value="F:chromatin binding"/>
    <property type="evidence" value="ECO:0007669"/>
    <property type="project" value="TreeGrafter"/>
</dbReference>
<keyword evidence="6" id="KW-0539">Nucleus</keyword>
<dbReference type="AlphaFoldDB" id="A0A6P8VHI6"/>
<keyword evidence="4" id="KW-0158">Chromosome</keyword>
<dbReference type="GeneID" id="117554948"/>
<name>A0A6P8VHI6_GYMAC</name>